<name>K2KQY0_9GAMM</name>
<proteinExistence type="predicted"/>
<sequence>MAINQSDRLGELGLLYDDLKRIALGIYTTIQLSEPESGAGAAKLMAMMIGAGGVVAAAWLWQLLVL</sequence>
<feature type="transmembrane region" description="Helical" evidence="1">
    <location>
        <begin position="44"/>
        <end position="64"/>
    </location>
</feature>
<keyword evidence="1" id="KW-0472">Membrane</keyword>
<evidence type="ECO:0000313" key="3">
    <source>
        <dbReference type="Proteomes" id="UP000014115"/>
    </source>
</evidence>
<dbReference type="EMBL" id="AMRG01000004">
    <property type="protein sequence ID" value="EKE84869.1"/>
    <property type="molecule type" value="Genomic_DNA"/>
</dbReference>
<keyword evidence="3" id="KW-1185">Reference proteome</keyword>
<protein>
    <submittedName>
        <fullName evidence="2">Uncharacterized protein</fullName>
    </submittedName>
</protein>
<dbReference type="RefSeq" id="WP_008488036.1">
    <property type="nucleotide sequence ID" value="NZ_AMRG01000004.1"/>
</dbReference>
<gene>
    <name evidence="2" type="ORF">A10D4_04635</name>
</gene>
<evidence type="ECO:0000313" key="2">
    <source>
        <dbReference type="EMBL" id="EKE84869.1"/>
    </source>
</evidence>
<keyword evidence="1" id="KW-0812">Transmembrane</keyword>
<accession>K2KQY0</accession>
<dbReference type="AlphaFoldDB" id="K2KQY0"/>
<reference evidence="2 3" key="1">
    <citation type="journal article" date="2012" name="J. Bacteriol.">
        <title>Genome Sequence of Idiomarina xiamenensis Type Strain 10-D-4.</title>
        <authorList>
            <person name="Lai Q."/>
            <person name="Wang L."/>
            <person name="Wang W."/>
            <person name="Shao Z."/>
        </authorList>
    </citation>
    <scope>NUCLEOTIDE SEQUENCE [LARGE SCALE GENOMIC DNA]</scope>
    <source>
        <strain evidence="2 3">10-D-4</strain>
    </source>
</reference>
<dbReference type="PATRIC" id="fig|740709.3.peg.939"/>
<evidence type="ECO:0000256" key="1">
    <source>
        <dbReference type="SAM" id="Phobius"/>
    </source>
</evidence>
<keyword evidence="1" id="KW-1133">Transmembrane helix</keyword>
<organism evidence="2 3">
    <name type="scientific">Idiomarina xiamenensis 10-D-4</name>
    <dbReference type="NCBI Taxonomy" id="740709"/>
    <lineage>
        <taxon>Bacteria</taxon>
        <taxon>Pseudomonadati</taxon>
        <taxon>Pseudomonadota</taxon>
        <taxon>Gammaproteobacteria</taxon>
        <taxon>Alteromonadales</taxon>
        <taxon>Idiomarinaceae</taxon>
        <taxon>Idiomarina</taxon>
    </lineage>
</organism>
<dbReference type="Proteomes" id="UP000014115">
    <property type="component" value="Unassembled WGS sequence"/>
</dbReference>
<comment type="caution">
    <text evidence="2">The sequence shown here is derived from an EMBL/GenBank/DDBJ whole genome shotgun (WGS) entry which is preliminary data.</text>
</comment>